<dbReference type="PANTHER" id="PTHR21098:SF12">
    <property type="entry name" value="RIBOFLAVIN SYNTHASE"/>
    <property type="match status" value="1"/>
</dbReference>
<dbReference type="FunFam" id="2.40.30.20:FF:000004">
    <property type="entry name" value="Riboflavin synthase, alpha subunit"/>
    <property type="match status" value="1"/>
</dbReference>
<dbReference type="InterPro" id="IPR001783">
    <property type="entry name" value="Lumazine-bd"/>
</dbReference>
<comment type="catalytic activity">
    <reaction evidence="1">
        <text>2 6,7-dimethyl-8-(1-D-ribityl)lumazine + H(+) = 5-amino-6-(D-ribitylamino)uracil + riboflavin</text>
        <dbReference type="Rhea" id="RHEA:20772"/>
        <dbReference type="ChEBI" id="CHEBI:15378"/>
        <dbReference type="ChEBI" id="CHEBI:15934"/>
        <dbReference type="ChEBI" id="CHEBI:57986"/>
        <dbReference type="ChEBI" id="CHEBI:58201"/>
        <dbReference type="EC" id="2.5.1.9"/>
    </reaction>
</comment>
<reference evidence="13 14" key="1">
    <citation type="submission" date="2013-11" db="EMBL/GenBank/DDBJ databases">
        <title>Complete genome sequence of Clostridum sp. M2/40.</title>
        <authorList>
            <person name="Wibberg D."/>
            <person name="Puehler A."/>
            <person name="Schlueter A."/>
        </authorList>
    </citation>
    <scope>NUCLEOTIDE SEQUENCE [LARGE SCALE GENOMIC DNA]</scope>
    <source>
        <strain evidence="14">M2/40</strain>
    </source>
</reference>
<keyword evidence="14" id="KW-1185">Reference proteome</keyword>
<evidence type="ECO:0000256" key="7">
    <source>
        <dbReference type="ARBA" id="ARBA00022619"/>
    </source>
</evidence>
<evidence type="ECO:0000256" key="11">
    <source>
        <dbReference type="PROSITE-ProRule" id="PRU00524"/>
    </source>
</evidence>
<gene>
    <name evidence="13" type="ORF">CM240_0910</name>
</gene>
<dbReference type="NCBIfam" id="NF009566">
    <property type="entry name" value="PRK13020.1"/>
    <property type="match status" value="1"/>
</dbReference>
<dbReference type="PATRIC" id="fig|1216932.3.peg.898"/>
<keyword evidence="7" id="KW-0686">Riboflavin biosynthesis</keyword>
<dbReference type="InterPro" id="IPR023366">
    <property type="entry name" value="ATP_synth_asu-like_sf"/>
</dbReference>
<feature type="domain" description="Lumazine-binding" evidence="12">
    <location>
        <begin position="97"/>
        <end position="193"/>
    </location>
</feature>
<evidence type="ECO:0000256" key="3">
    <source>
        <dbReference type="ARBA" id="ARBA00004887"/>
    </source>
</evidence>
<dbReference type="PANTHER" id="PTHR21098">
    <property type="entry name" value="RIBOFLAVIN SYNTHASE ALPHA CHAIN"/>
    <property type="match status" value="1"/>
</dbReference>
<dbReference type="PIRSF" id="PIRSF000498">
    <property type="entry name" value="Riboflavin_syn_A"/>
    <property type="match status" value="1"/>
</dbReference>
<dbReference type="EMBL" id="HG917868">
    <property type="protein sequence ID" value="CDM68074.1"/>
    <property type="molecule type" value="Genomic_DNA"/>
</dbReference>
<keyword evidence="9" id="KW-0677">Repeat</keyword>
<dbReference type="PROSITE" id="PS51177">
    <property type="entry name" value="LUMAZINE_BIND"/>
    <property type="match status" value="2"/>
</dbReference>
<proteinExistence type="predicted"/>
<evidence type="ECO:0000313" key="13">
    <source>
        <dbReference type="EMBL" id="CDM68074.1"/>
    </source>
</evidence>
<evidence type="ECO:0000256" key="1">
    <source>
        <dbReference type="ARBA" id="ARBA00000968"/>
    </source>
</evidence>
<dbReference type="EC" id="2.5.1.9" evidence="5 10"/>
<accession>W6RWR1</accession>
<name>W6RWR1_9CLOT</name>
<evidence type="ECO:0000256" key="5">
    <source>
        <dbReference type="ARBA" id="ARBA00012827"/>
    </source>
</evidence>
<dbReference type="NCBIfam" id="NF006767">
    <property type="entry name" value="PRK09289.1"/>
    <property type="match status" value="1"/>
</dbReference>
<dbReference type="OrthoDB" id="9788537at2"/>
<evidence type="ECO:0000313" key="14">
    <source>
        <dbReference type="Proteomes" id="UP000019426"/>
    </source>
</evidence>
<evidence type="ECO:0000256" key="2">
    <source>
        <dbReference type="ARBA" id="ARBA00002803"/>
    </source>
</evidence>
<dbReference type="Proteomes" id="UP000019426">
    <property type="component" value="Chromosome M2/40_rep1"/>
</dbReference>
<dbReference type="KEGG" id="clt:CM240_0910"/>
<dbReference type="NCBIfam" id="TIGR00187">
    <property type="entry name" value="ribE"/>
    <property type="match status" value="1"/>
</dbReference>
<dbReference type="AlphaFoldDB" id="W6RWR1"/>
<comment type="function">
    <text evidence="2">Catalyzes the dismutation of two molecules of 6,7-dimethyl-8-ribityllumazine, resulting in the formation of riboflavin and 5-amino-6-(D-ribitylamino)uracil.</text>
</comment>
<dbReference type="SUPFAM" id="SSF63380">
    <property type="entry name" value="Riboflavin synthase domain-like"/>
    <property type="match status" value="2"/>
</dbReference>
<dbReference type="GO" id="GO:0004746">
    <property type="term" value="F:riboflavin synthase activity"/>
    <property type="evidence" value="ECO:0007669"/>
    <property type="project" value="UniProtKB-UniRule"/>
</dbReference>
<feature type="repeat" description="Lumazine-binding" evidence="11">
    <location>
        <begin position="1"/>
        <end position="96"/>
    </location>
</feature>
<comment type="subunit">
    <text evidence="4">Homotrimer.</text>
</comment>
<evidence type="ECO:0000259" key="12">
    <source>
        <dbReference type="PROSITE" id="PS51177"/>
    </source>
</evidence>
<dbReference type="RefSeq" id="WP_044036901.1">
    <property type="nucleotide sequence ID" value="NZ_HG917868.1"/>
</dbReference>
<dbReference type="STRING" id="1216932.CM240_0910"/>
<dbReference type="InterPro" id="IPR026017">
    <property type="entry name" value="Lumazine-bd_dom"/>
</dbReference>
<dbReference type="GO" id="GO:0009231">
    <property type="term" value="P:riboflavin biosynthetic process"/>
    <property type="evidence" value="ECO:0007669"/>
    <property type="project" value="UniProtKB-KW"/>
</dbReference>
<evidence type="ECO:0000256" key="10">
    <source>
        <dbReference type="NCBIfam" id="TIGR00187"/>
    </source>
</evidence>
<sequence>MFTGIIEEIGVVKNLKKTSDGMTLFIYGKKVTFDTTLGASIAISGVCTTVTSYKDGIFSVDIMEESLDRSNLKYLSVGDRVNLERALSVNGRLDGHIVSGHVDGMGKIIKVEKRGFSHEITIALSSDLLKYVVEKGSIAIDGTSLTVAAVSDDDFKVDIIPHSGENTTLLEKPIGSEVNIEVDVLAKYVEKIFSRSKEEKKSDITLDFLRSNGF</sequence>
<keyword evidence="8 13" id="KW-0808">Transferase</keyword>
<feature type="repeat" description="Lumazine-binding" evidence="11">
    <location>
        <begin position="97"/>
        <end position="193"/>
    </location>
</feature>
<dbReference type="FunFam" id="2.40.30.20:FF:000003">
    <property type="entry name" value="Riboflavin synthase, alpha subunit"/>
    <property type="match status" value="1"/>
</dbReference>
<evidence type="ECO:0000256" key="8">
    <source>
        <dbReference type="ARBA" id="ARBA00022679"/>
    </source>
</evidence>
<protein>
    <recommendedName>
        <fullName evidence="6 10">Riboflavin synthase</fullName>
        <ecNumber evidence="5 10">2.5.1.9</ecNumber>
    </recommendedName>
</protein>
<evidence type="ECO:0000256" key="6">
    <source>
        <dbReference type="ARBA" id="ARBA00013950"/>
    </source>
</evidence>
<comment type="pathway">
    <text evidence="3">Cofactor biosynthesis; riboflavin biosynthesis; riboflavin from 2-hydroxy-3-oxobutyl phosphate and 5-amino-6-(D-ribitylamino)uracil: step 2/2.</text>
</comment>
<dbReference type="eggNOG" id="COG0307">
    <property type="taxonomic scope" value="Bacteria"/>
</dbReference>
<organism evidence="13 14">
    <name type="scientific">Clostridium bornimense</name>
    <dbReference type="NCBI Taxonomy" id="1216932"/>
    <lineage>
        <taxon>Bacteria</taxon>
        <taxon>Bacillati</taxon>
        <taxon>Bacillota</taxon>
        <taxon>Clostridia</taxon>
        <taxon>Eubacteriales</taxon>
        <taxon>Clostridiaceae</taxon>
        <taxon>Clostridium</taxon>
    </lineage>
</organism>
<evidence type="ECO:0000256" key="4">
    <source>
        <dbReference type="ARBA" id="ARBA00011233"/>
    </source>
</evidence>
<dbReference type="HOGENOM" id="CLU_034388_2_0_9"/>
<dbReference type="Gene3D" id="2.40.30.20">
    <property type="match status" value="2"/>
</dbReference>
<evidence type="ECO:0000256" key="9">
    <source>
        <dbReference type="ARBA" id="ARBA00022737"/>
    </source>
</evidence>
<feature type="domain" description="Lumazine-binding" evidence="12">
    <location>
        <begin position="1"/>
        <end position="96"/>
    </location>
</feature>
<dbReference type="CDD" id="cd00402">
    <property type="entry name" value="Riboflavin_synthase_like"/>
    <property type="match status" value="1"/>
</dbReference>
<dbReference type="InterPro" id="IPR017938">
    <property type="entry name" value="Riboflavin_synthase-like_b-brl"/>
</dbReference>
<dbReference type="Pfam" id="PF00677">
    <property type="entry name" value="Lum_binding"/>
    <property type="match status" value="2"/>
</dbReference>